<dbReference type="CDD" id="cd06343">
    <property type="entry name" value="PBP1_ABC_ligand_binding-like"/>
    <property type="match status" value="1"/>
</dbReference>
<gene>
    <name evidence="7" type="ORF">FJN17_15210</name>
</gene>
<accession>A0ABX5WGZ3</accession>
<evidence type="ECO:0000256" key="5">
    <source>
        <dbReference type="SAM" id="SignalP"/>
    </source>
</evidence>
<evidence type="ECO:0000256" key="2">
    <source>
        <dbReference type="ARBA" id="ARBA00022448"/>
    </source>
</evidence>
<dbReference type="Pfam" id="PF13458">
    <property type="entry name" value="Peripla_BP_6"/>
    <property type="match status" value="1"/>
</dbReference>
<dbReference type="EMBL" id="CP041090">
    <property type="protein sequence ID" value="QDF42377.2"/>
    <property type="molecule type" value="Genomic_DNA"/>
</dbReference>
<keyword evidence="2" id="KW-0813">Transport</keyword>
<organism evidence="7 8">
    <name type="scientific">Bradyrhizobium symbiodeficiens</name>
    <dbReference type="NCBI Taxonomy" id="1404367"/>
    <lineage>
        <taxon>Bacteria</taxon>
        <taxon>Pseudomonadati</taxon>
        <taxon>Pseudomonadota</taxon>
        <taxon>Alphaproteobacteria</taxon>
        <taxon>Hyphomicrobiales</taxon>
        <taxon>Nitrobacteraceae</taxon>
        <taxon>Bradyrhizobium</taxon>
    </lineage>
</organism>
<evidence type="ECO:0000313" key="7">
    <source>
        <dbReference type="EMBL" id="QDF42377.2"/>
    </source>
</evidence>
<dbReference type="PANTHER" id="PTHR47235">
    <property type="entry name" value="BLR6548 PROTEIN"/>
    <property type="match status" value="1"/>
</dbReference>
<proteinExistence type="inferred from homology"/>
<feature type="signal peptide" evidence="5">
    <location>
        <begin position="1"/>
        <end position="19"/>
    </location>
</feature>
<comment type="similarity">
    <text evidence="1">Belongs to the leucine-binding protein family.</text>
</comment>
<dbReference type="PRINTS" id="PR00337">
    <property type="entry name" value="LEUILEVALBP"/>
</dbReference>
<evidence type="ECO:0000259" key="6">
    <source>
        <dbReference type="Pfam" id="PF13458"/>
    </source>
</evidence>
<name>A0ABX5WGZ3_9BRAD</name>
<evidence type="ECO:0000256" key="1">
    <source>
        <dbReference type="ARBA" id="ARBA00010062"/>
    </source>
</evidence>
<dbReference type="SUPFAM" id="SSF53822">
    <property type="entry name" value="Periplasmic binding protein-like I"/>
    <property type="match status" value="1"/>
</dbReference>
<evidence type="ECO:0000256" key="3">
    <source>
        <dbReference type="ARBA" id="ARBA00022729"/>
    </source>
</evidence>
<dbReference type="InterPro" id="IPR000709">
    <property type="entry name" value="Leu_Ile_Val-bd"/>
</dbReference>
<evidence type="ECO:0000256" key="4">
    <source>
        <dbReference type="ARBA" id="ARBA00022970"/>
    </source>
</evidence>
<keyword evidence="4" id="KW-0029">Amino-acid transport</keyword>
<keyword evidence="8" id="KW-1185">Reference proteome</keyword>
<dbReference type="InterPro" id="IPR028081">
    <property type="entry name" value="Leu-bd"/>
</dbReference>
<dbReference type="Proteomes" id="UP000319298">
    <property type="component" value="Chromosome"/>
</dbReference>
<evidence type="ECO:0000313" key="8">
    <source>
        <dbReference type="Proteomes" id="UP000319298"/>
    </source>
</evidence>
<protein>
    <submittedName>
        <fullName evidence="7">ABC transporter substrate-binding protein</fullName>
    </submittedName>
</protein>
<dbReference type="RefSeq" id="WP_210243942.1">
    <property type="nucleotide sequence ID" value="NZ_CP041090.2"/>
</dbReference>
<feature type="domain" description="Leucine-binding protein" evidence="6">
    <location>
        <begin position="22"/>
        <end position="365"/>
    </location>
</feature>
<keyword evidence="3 5" id="KW-0732">Signal</keyword>
<reference evidence="7 8" key="2">
    <citation type="journal article" date="2020" name="Int. J. Syst. Evol. Microbiol.">
        <title>Description and complete genome sequences of Bradyrhizobium symbiodeficiens sp. nov., a non-symbiotic bacterium associated with legumes native to Canada.</title>
        <authorList>
            <person name="Bromfield E.S.P."/>
            <person name="Cloutier S."/>
            <person name="Nguyen H.D.T."/>
        </authorList>
    </citation>
    <scope>NUCLEOTIDE SEQUENCE [LARGE SCALE GENOMIC DNA]</scope>
    <source>
        <strain evidence="7 8">65S1MB</strain>
    </source>
</reference>
<dbReference type="InterPro" id="IPR028082">
    <property type="entry name" value="Peripla_BP_I"/>
</dbReference>
<reference evidence="8" key="1">
    <citation type="submission" date="2019-06" db="EMBL/GenBank/DDBJ databases">
        <title>Whole-Genome Sequence of Bradyrhizobium sp. 3 Strain 65S1MB.</title>
        <authorList>
            <person name="Bromfield E.S.P."/>
            <person name="Cloutier S."/>
            <person name="Nguyen H.D.T."/>
        </authorList>
    </citation>
    <scope>NUCLEOTIDE SEQUENCE [LARGE SCALE GENOMIC DNA]</scope>
    <source>
        <strain evidence="8">65S1MB</strain>
    </source>
</reference>
<dbReference type="Gene3D" id="3.40.50.2300">
    <property type="match status" value="2"/>
</dbReference>
<sequence length="377" mass="39825">MAILAAGAMLTLAVLPARAEDPIKAGMSGPFSGGLSLLGQSVRDGVEVAFGEINDQGGVNGRKLQFIAEDDGYEPMRTIASARKLVEQDKVAALLAVTGTAPSAALLPFVTESKTPLLFPYAFAHSLTTPLNRDVFTTLPEVRVQMQVLANYILKELKQTKVAAIYQNDDFGQDAVAGLDTRFGDAKVPLVKLPFDRGTTNFSGVVAQAKAAGVEHVVFLGIPKDAALVMREANNLGWKPQFSGHNALGDPQTFQLAGPLAEGAVAIAVMEPLDSDKPAVKTFLAAQQKYKPNTKPTTYSMHGYQAGKIFAEVLKRSGGKTDEASIVGALETLKAYDTGLMAPITFAPDQHAGGQAAAIMKAEGGKWKIISGWLAAN</sequence>
<feature type="chain" id="PRO_5047269978" evidence="5">
    <location>
        <begin position="20"/>
        <end position="377"/>
    </location>
</feature>
<dbReference type="PANTHER" id="PTHR47235:SF1">
    <property type="entry name" value="BLR6548 PROTEIN"/>
    <property type="match status" value="1"/>
</dbReference>